<proteinExistence type="predicted"/>
<dbReference type="AlphaFoldDB" id="A0A7Y0ZY78"/>
<name>A0A7Y0ZY78_PSEVE</name>
<evidence type="ECO:0000313" key="2">
    <source>
        <dbReference type="EMBL" id="NMY00273.1"/>
    </source>
</evidence>
<dbReference type="RefSeq" id="WP_082643896.1">
    <property type="nucleotide sequence ID" value="NZ_CP149793.1"/>
</dbReference>
<evidence type="ECO:0000313" key="3">
    <source>
        <dbReference type="Proteomes" id="UP000552560"/>
    </source>
</evidence>
<dbReference type="Proteomes" id="UP000552560">
    <property type="component" value="Unassembled WGS sequence"/>
</dbReference>
<comment type="caution">
    <text evidence="2">The sequence shown here is derived from an EMBL/GenBank/DDBJ whole genome shotgun (WGS) entry which is preliminary data.</text>
</comment>
<feature type="domain" description="FRG" evidence="1">
    <location>
        <begin position="20"/>
        <end position="132"/>
    </location>
</feature>
<organism evidence="2 3">
    <name type="scientific">Pseudomonas veronii</name>
    <dbReference type="NCBI Taxonomy" id="76761"/>
    <lineage>
        <taxon>Bacteria</taxon>
        <taxon>Pseudomonadati</taxon>
        <taxon>Pseudomonadota</taxon>
        <taxon>Gammaproteobacteria</taxon>
        <taxon>Pseudomonadales</taxon>
        <taxon>Pseudomonadaceae</taxon>
        <taxon>Pseudomonas</taxon>
    </lineage>
</organism>
<dbReference type="OrthoDB" id="9816036at2"/>
<dbReference type="Pfam" id="PF08867">
    <property type="entry name" value="FRG"/>
    <property type="match status" value="1"/>
</dbReference>
<dbReference type="SMART" id="SM00901">
    <property type="entry name" value="FRG"/>
    <property type="match status" value="1"/>
</dbReference>
<reference evidence="2 3" key="1">
    <citation type="journal article" date="2020" name="Front. Microbiol.">
        <title>Genetic Organization of the aprX-lipA2 Operon Affects the Proteolytic Potential of Pseudomonas Species in Milk.</title>
        <authorList>
            <person name="Maier C."/>
            <person name="Huptas C."/>
            <person name="von Neubeck M."/>
            <person name="Scherer S."/>
            <person name="Wenning M."/>
            <person name="Lucking G."/>
        </authorList>
    </citation>
    <scope>NUCLEOTIDE SEQUENCE [LARGE SCALE GENOMIC DNA]</scope>
    <source>
        <strain evidence="2 3">WS 4671</strain>
    </source>
</reference>
<dbReference type="EMBL" id="JAAQWE010000036">
    <property type="protein sequence ID" value="NMY00273.1"/>
    <property type="molecule type" value="Genomic_DNA"/>
</dbReference>
<gene>
    <name evidence="2" type="ORF">HBO43_27210</name>
</gene>
<sequence>MEIITLKSWDEYDNAVSRKHYRKWIYRGQIDASWKLESSLHRAFEEAQTIHKAYARTEKRMNRLEHERVMIDRFMCNAHIYLSSLPKEADRLSWLSLMQHHGAPTRLLDFTFSPYIALFFALEAGEGSAAVYCVNHHAIKNDDDEYFGKNRLEIYSRVLEGENASDDPCLFAFEPTFSNHRLLSQQGLFVATNTLKHSHEEIVKDYQIGNPDIVKYIIPKKLRYSGLKKLNQMNINAANIYPGLDGFCKTMRRQPLFGLEWQRRVGNES</sequence>
<dbReference type="InterPro" id="IPR014966">
    <property type="entry name" value="FRG-dom"/>
</dbReference>
<protein>
    <submittedName>
        <fullName evidence="2">FRG domain-containing protein</fullName>
    </submittedName>
</protein>
<evidence type="ECO:0000259" key="1">
    <source>
        <dbReference type="SMART" id="SM00901"/>
    </source>
</evidence>
<accession>A0A7Y0ZY78</accession>